<dbReference type="SUPFAM" id="SSF52172">
    <property type="entry name" value="CheY-like"/>
    <property type="match status" value="1"/>
</dbReference>
<proteinExistence type="predicted"/>
<dbReference type="InterPro" id="IPR011006">
    <property type="entry name" value="CheY-like_superfamily"/>
</dbReference>
<protein>
    <submittedName>
        <fullName evidence="1">Response regulator transcription factor</fullName>
    </submittedName>
</protein>
<sequence length="227" mass="26170">MKKEKNSALIVDSCPFICEKYKELLTLSRKESKNEIYNIDVAYNNEGAFDVIKKIIETERYLEFILLELKLPPTKDKKILSGLDFGILVRKLLPTTKIIVITSCNDNYLVHGVFKNLNPEGFLIKSDLTSETLKNAVKSVSNDTPYYSQTVLKLLRKEISNNFQLDSMDRKILYELSIGSRMKDLPNYIPLSVASIEKRKRQLRKVFGVKEKGDRELILKAREKGFI</sequence>
<evidence type="ECO:0000313" key="1">
    <source>
        <dbReference type="EMBL" id="CAL2104063.1"/>
    </source>
</evidence>
<gene>
    <name evidence="1" type="ORF">T190423A01A_50311</name>
</gene>
<dbReference type="Proteomes" id="UP001497527">
    <property type="component" value="Unassembled WGS sequence"/>
</dbReference>
<evidence type="ECO:0000313" key="2">
    <source>
        <dbReference type="Proteomes" id="UP001497527"/>
    </source>
</evidence>
<reference evidence="1 2" key="1">
    <citation type="submission" date="2024-05" db="EMBL/GenBank/DDBJ databases">
        <authorList>
            <person name="Duchaud E."/>
        </authorList>
    </citation>
    <scope>NUCLEOTIDE SEQUENCE [LARGE SCALE GENOMIC DNA]</scope>
    <source>
        <strain evidence="1">Ena-SAMPLE-TAB-13-05-2024-13:56:06:370-140308</strain>
    </source>
</reference>
<organism evidence="1 2">
    <name type="scientific">Tenacibaculum polynesiense</name>
    <dbReference type="NCBI Taxonomy" id="3137857"/>
    <lineage>
        <taxon>Bacteria</taxon>
        <taxon>Pseudomonadati</taxon>
        <taxon>Bacteroidota</taxon>
        <taxon>Flavobacteriia</taxon>
        <taxon>Flavobacteriales</taxon>
        <taxon>Flavobacteriaceae</taxon>
        <taxon>Tenacibaculum</taxon>
    </lineage>
</organism>
<dbReference type="Gene3D" id="3.40.50.2300">
    <property type="match status" value="1"/>
</dbReference>
<accession>A0ABP1F0I0</accession>
<dbReference type="EMBL" id="CAXJIO010000014">
    <property type="protein sequence ID" value="CAL2104063.1"/>
    <property type="molecule type" value="Genomic_DNA"/>
</dbReference>
<dbReference type="RefSeq" id="WP_348717960.1">
    <property type="nucleotide sequence ID" value="NZ_CAXJIO010000014.1"/>
</dbReference>
<comment type="caution">
    <text evidence="1">The sequence shown here is derived from an EMBL/GenBank/DDBJ whole genome shotgun (WGS) entry which is preliminary data.</text>
</comment>
<name>A0ABP1F0I0_9FLAO</name>
<keyword evidence="2" id="KW-1185">Reference proteome</keyword>